<dbReference type="NCBIfam" id="TIGR01549">
    <property type="entry name" value="HAD-SF-IA-v1"/>
    <property type="match status" value="1"/>
</dbReference>
<dbReference type="InterPro" id="IPR006439">
    <property type="entry name" value="HAD-SF_hydro_IA"/>
</dbReference>
<dbReference type="InterPro" id="IPR023214">
    <property type="entry name" value="HAD_sf"/>
</dbReference>
<dbReference type="SUPFAM" id="SSF56784">
    <property type="entry name" value="HAD-like"/>
    <property type="match status" value="1"/>
</dbReference>
<comment type="similarity">
    <text evidence="1">Belongs to the HAD-like hydrolase superfamily.</text>
</comment>
<sequence length="222" mass="25526">MKIRSVLLDVGETLVGFRPLSFEKMMARLRSAGYFVSAKKTFRAISKVMAKHNFPNKVGLNPVDVRDLLYELGIYPSKELKDKLAGDYVPSQDYFLYEDAKEFLEYLYSKNIDIVLVTNATRRMHDIIDELEIRKYVKGVIASCDVGLVKPNPRMFAYALKYSSPPAIHIGDIYELDYLGAKRAGFEALLLDRFGFYDDLNVDKVYNLKEAMTYLERKSMIV</sequence>
<dbReference type="GeneID" id="10492917"/>
<dbReference type="Proteomes" id="UP000007812">
    <property type="component" value="Chromosome"/>
</dbReference>
<dbReference type="Gene3D" id="1.10.150.660">
    <property type="match status" value="1"/>
</dbReference>
<dbReference type="STRING" id="1006006.Mcup_0726"/>
<dbReference type="RefSeq" id="WP_013737329.1">
    <property type="nucleotide sequence ID" value="NC_015435.1"/>
</dbReference>
<dbReference type="PATRIC" id="fig|1006006.8.peg.725"/>
<keyword evidence="3" id="KW-1185">Reference proteome</keyword>
<dbReference type="OrthoDB" id="27736at2157"/>
<dbReference type="PANTHER" id="PTHR46191">
    <property type="match status" value="1"/>
</dbReference>
<proteinExistence type="inferred from homology"/>
<dbReference type="GO" id="GO:0016787">
    <property type="term" value="F:hydrolase activity"/>
    <property type="evidence" value="ECO:0007669"/>
    <property type="project" value="UniProtKB-KW"/>
</dbReference>
<dbReference type="HOGENOM" id="CLU_045011_8_0_2"/>
<evidence type="ECO:0000256" key="1">
    <source>
        <dbReference type="ARBA" id="ARBA00007958"/>
    </source>
</evidence>
<dbReference type="PANTHER" id="PTHR46191:SF2">
    <property type="entry name" value="HALOACID DEHALOGENASE-LIKE HYDROLASE DOMAIN-CONTAINING PROTEIN 3"/>
    <property type="match status" value="1"/>
</dbReference>
<dbReference type="AlphaFoldDB" id="F4G1L8"/>
<reference evidence="2 3" key="1">
    <citation type="journal article" date="2011" name="J. Bacteriol.">
        <title>Complete genome sequence of Metallosphaera cuprina, a metal sulfide-oxidizing archaeon from a hot spring.</title>
        <authorList>
            <person name="Liu L.J."/>
            <person name="You X.Y."/>
            <person name="Zheng H."/>
            <person name="Wang S."/>
            <person name="Jiang C.Y."/>
            <person name="Liu S.J."/>
        </authorList>
    </citation>
    <scope>NUCLEOTIDE SEQUENCE [LARGE SCALE GENOMIC DNA]</scope>
    <source>
        <strain evidence="2 3">Ar-4</strain>
    </source>
</reference>
<accession>F4G1L8</accession>
<dbReference type="SFLD" id="SFLDS00003">
    <property type="entry name" value="Haloacid_Dehalogenase"/>
    <property type="match status" value="1"/>
</dbReference>
<evidence type="ECO:0000313" key="2">
    <source>
        <dbReference type="EMBL" id="AEB94831.1"/>
    </source>
</evidence>
<dbReference type="EMBL" id="CP002656">
    <property type="protein sequence ID" value="AEB94831.1"/>
    <property type="molecule type" value="Genomic_DNA"/>
</dbReference>
<evidence type="ECO:0000313" key="3">
    <source>
        <dbReference type="Proteomes" id="UP000007812"/>
    </source>
</evidence>
<protein>
    <submittedName>
        <fullName evidence="2">HAD family hydrolase</fullName>
    </submittedName>
</protein>
<dbReference type="eggNOG" id="arCOG02291">
    <property type="taxonomic scope" value="Archaea"/>
</dbReference>
<dbReference type="Pfam" id="PF00702">
    <property type="entry name" value="Hydrolase"/>
    <property type="match status" value="1"/>
</dbReference>
<gene>
    <name evidence="2" type="ordered locus">Mcup_0726</name>
</gene>
<name>F4G1L8_METCR</name>
<dbReference type="Gene3D" id="3.40.50.1000">
    <property type="entry name" value="HAD superfamily/HAD-like"/>
    <property type="match status" value="1"/>
</dbReference>
<dbReference type="InterPro" id="IPR051828">
    <property type="entry name" value="HAD-like_hydrolase_domain"/>
</dbReference>
<keyword evidence="2" id="KW-0378">Hydrolase</keyword>
<dbReference type="SFLD" id="SFLDG01129">
    <property type="entry name" value="C1.5:_HAD__Beta-PGM__Phosphata"/>
    <property type="match status" value="1"/>
</dbReference>
<organism evidence="2 3">
    <name type="scientific">Metallosphaera cuprina (strain Ar-4)</name>
    <dbReference type="NCBI Taxonomy" id="1006006"/>
    <lineage>
        <taxon>Archaea</taxon>
        <taxon>Thermoproteota</taxon>
        <taxon>Thermoprotei</taxon>
        <taxon>Sulfolobales</taxon>
        <taxon>Sulfolobaceae</taxon>
        <taxon>Metallosphaera</taxon>
    </lineage>
</organism>
<dbReference type="KEGG" id="mcn:Mcup_0726"/>
<dbReference type="InterPro" id="IPR036412">
    <property type="entry name" value="HAD-like_sf"/>
</dbReference>